<reference evidence="3 4" key="1">
    <citation type="submission" date="2018-07" db="EMBL/GenBank/DDBJ databases">
        <title>New species, Clostridium PI-S10-A1B.</title>
        <authorList>
            <person name="Krishna G."/>
            <person name="Summeta K."/>
            <person name="Shikha S."/>
            <person name="Prabhu P.B."/>
            <person name="Suresh K."/>
        </authorList>
    </citation>
    <scope>NUCLEOTIDE SEQUENCE [LARGE SCALE GENOMIC DNA]</scope>
    <source>
        <strain evidence="3 4">PI-S10-A1B</strain>
    </source>
</reference>
<evidence type="ECO:0000313" key="5">
    <source>
        <dbReference type="Proteomes" id="UP001419084"/>
    </source>
</evidence>
<dbReference type="PROSITE" id="PS51257">
    <property type="entry name" value="PROKAR_LIPOPROTEIN"/>
    <property type="match status" value="1"/>
</dbReference>
<feature type="region of interest" description="Disordered" evidence="1">
    <location>
        <begin position="29"/>
        <end position="64"/>
    </location>
</feature>
<evidence type="ECO:0000313" key="2">
    <source>
        <dbReference type="EMBL" id="GLB32855.1"/>
    </source>
</evidence>
<evidence type="ECO:0000256" key="1">
    <source>
        <dbReference type="SAM" id="MobiDB-lite"/>
    </source>
</evidence>
<protein>
    <submittedName>
        <fullName evidence="3">Uncharacterized protein</fullName>
    </submittedName>
</protein>
<feature type="compositionally biased region" description="Polar residues" evidence="1">
    <location>
        <begin position="34"/>
        <end position="57"/>
    </location>
</feature>
<reference evidence="2 5" key="2">
    <citation type="journal article" date="2024" name="Int. J. Syst. Evol. Microbiol.">
        <title>Lacrimispora brassicae sp. nov. isolated from fermented cabbage, and proposal of Clostridium indicum Gundawar et al. 2019 and Clostridium methoxybenzovorans Mechichi et al. 1999 as heterotypic synonyms of Lacrimispora amygdalina (Parshina et al. 2003) Haas and Blanchard 2020 and Lacrimispora indolis (McClung and McCoy 1957) Haas and Blanchard 2020, respectively.</title>
        <authorList>
            <person name="Kobayashi H."/>
            <person name="Tanizawa Y."/>
            <person name="Sakamoto M."/>
            <person name="Ohkuma M."/>
            <person name="Tohno M."/>
        </authorList>
    </citation>
    <scope>NUCLEOTIDE SEQUENCE [LARGE SCALE GENOMIC DNA]</scope>
    <source>
        <strain evidence="2 5">DSM 12857</strain>
    </source>
</reference>
<dbReference type="Proteomes" id="UP000260680">
    <property type="component" value="Unassembled WGS sequence"/>
</dbReference>
<dbReference type="EMBL" id="BRPJ01000100">
    <property type="protein sequence ID" value="GLB32855.1"/>
    <property type="molecule type" value="Genomic_DNA"/>
</dbReference>
<organism evidence="3 4">
    <name type="scientific">Lacrimispora amygdalina</name>
    <dbReference type="NCBI Taxonomy" id="253257"/>
    <lineage>
        <taxon>Bacteria</taxon>
        <taxon>Bacillati</taxon>
        <taxon>Bacillota</taxon>
        <taxon>Clostridia</taxon>
        <taxon>Lachnospirales</taxon>
        <taxon>Lachnospiraceae</taxon>
        <taxon>Lacrimispora</taxon>
    </lineage>
</organism>
<dbReference type="Proteomes" id="UP001419084">
    <property type="component" value="Unassembled WGS sequence"/>
</dbReference>
<dbReference type="AlphaFoldDB" id="A0A3E2N4J2"/>
<dbReference type="EMBL" id="QOHO01000113">
    <property type="protein sequence ID" value="RFZ75894.1"/>
    <property type="molecule type" value="Genomic_DNA"/>
</dbReference>
<name>A0A3E2N4J2_9FIRM</name>
<accession>A0A3E2N4J2</accession>
<comment type="caution">
    <text evidence="3">The sequence shown here is derived from an EMBL/GenBank/DDBJ whole genome shotgun (WGS) entry which is preliminary data.</text>
</comment>
<dbReference type="OrthoDB" id="9772442at2"/>
<keyword evidence="5" id="KW-1185">Reference proteome</keyword>
<gene>
    <name evidence="3" type="ORF">DS742_26720</name>
    <name evidence="2" type="ORF">LAD12857_47780</name>
</gene>
<sequence length="321" mass="35123">MNKKILLTIITVTCLTAGCTKTAPSVRLQEKENTSASTSQENAITIQSSQEGNSQAAAETESKPDYSRYLKKNWIRSTDTDFPENGGLSLVISSIKDGKIKGDISAVGSGPAYNMDNSGFEGTVDKDTAQCELVDDSRGNKGTVRLTFKSPGILEAAVAITERSEDNIMTLPEGTFEFTPDNLKRIEGFEPIEDQSFMVDLDSWGKVKFVSGKLTAGSHIPAVFYLTDEDGAIYYEFNTAFPYSVDVEAVSFKDLNKDGLKDIIIIVSDQYDGASGLPIANVCFQQEDGTFMTDYELCQEINDSGNNKDIKTVTNYVMNKK</sequence>
<evidence type="ECO:0000313" key="3">
    <source>
        <dbReference type="EMBL" id="RFZ75894.1"/>
    </source>
</evidence>
<evidence type="ECO:0000313" key="4">
    <source>
        <dbReference type="Proteomes" id="UP000260680"/>
    </source>
</evidence>
<dbReference type="RefSeq" id="WP_117419956.1">
    <property type="nucleotide sequence ID" value="NZ_BRPJ01000100.1"/>
</dbReference>
<proteinExistence type="predicted"/>